<keyword evidence="2" id="KW-1185">Reference proteome</keyword>
<comment type="caution">
    <text evidence="1">The sequence shown here is derived from an EMBL/GenBank/DDBJ whole genome shotgun (WGS) entry which is preliminary data.</text>
</comment>
<proteinExistence type="predicted"/>
<accession>A0AAV5WG94</accession>
<feature type="non-terminal residue" evidence="1">
    <location>
        <position position="119"/>
    </location>
</feature>
<sequence length="119" mass="13211">PARYNFREDLSGPFIESDNERIVSIMIQCCPNGLYELVILGQNGSLVRSTEYRDGTSDMQSILAADRRQSSIKSYRSLTQICGGNATQPALIVAYAKKGDSMELRLLSSETSEKLMVIQ</sequence>
<protein>
    <submittedName>
        <fullName evidence="1">Uncharacterized protein</fullName>
    </submittedName>
</protein>
<organism evidence="1 2">
    <name type="scientific">Pristionchus fissidentatus</name>
    <dbReference type="NCBI Taxonomy" id="1538716"/>
    <lineage>
        <taxon>Eukaryota</taxon>
        <taxon>Metazoa</taxon>
        <taxon>Ecdysozoa</taxon>
        <taxon>Nematoda</taxon>
        <taxon>Chromadorea</taxon>
        <taxon>Rhabditida</taxon>
        <taxon>Rhabditina</taxon>
        <taxon>Diplogasteromorpha</taxon>
        <taxon>Diplogasteroidea</taxon>
        <taxon>Neodiplogasteridae</taxon>
        <taxon>Pristionchus</taxon>
    </lineage>
</organism>
<reference evidence="1" key="1">
    <citation type="submission" date="2023-10" db="EMBL/GenBank/DDBJ databases">
        <title>Genome assembly of Pristionchus species.</title>
        <authorList>
            <person name="Yoshida K."/>
            <person name="Sommer R.J."/>
        </authorList>
    </citation>
    <scope>NUCLEOTIDE SEQUENCE</scope>
    <source>
        <strain evidence="1">RS5133</strain>
    </source>
</reference>
<evidence type="ECO:0000313" key="2">
    <source>
        <dbReference type="Proteomes" id="UP001432322"/>
    </source>
</evidence>
<evidence type="ECO:0000313" key="1">
    <source>
        <dbReference type="EMBL" id="GMT29505.1"/>
    </source>
</evidence>
<dbReference type="AlphaFoldDB" id="A0AAV5WG94"/>
<dbReference type="Proteomes" id="UP001432322">
    <property type="component" value="Unassembled WGS sequence"/>
</dbReference>
<gene>
    <name evidence="1" type="ORF">PFISCL1PPCAC_20802</name>
</gene>
<name>A0AAV5WG94_9BILA</name>
<dbReference type="EMBL" id="BTSY01000005">
    <property type="protein sequence ID" value="GMT29505.1"/>
    <property type="molecule type" value="Genomic_DNA"/>
</dbReference>
<feature type="non-terminal residue" evidence="1">
    <location>
        <position position="1"/>
    </location>
</feature>